<accession>E2SD01</accession>
<keyword evidence="2" id="KW-1185">Reference proteome</keyword>
<evidence type="ECO:0000313" key="2">
    <source>
        <dbReference type="Proteomes" id="UP000003111"/>
    </source>
</evidence>
<dbReference type="HOGENOM" id="CLU_2330934_0_0_11"/>
<dbReference type="eggNOG" id="ENOG50308SU">
    <property type="taxonomic scope" value="Bacteria"/>
</dbReference>
<organism evidence="1 2">
    <name type="scientific">Aeromicrobium marinum DSM 15272</name>
    <dbReference type="NCBI Taxonomy" id="585531"/>
    <lineage>
        <taxon>Bacteria</taxon>
        <taxon>Bacillati</taxon>
        <taxon>Actinomycetota</taxon>
        <taxon>Actinomycetes</taxon>
        <taxon>Propionibacteriales</taxon>
        <taxon>Nocardioidaceae</taxon>
        <taxon>Aeromicrobium</taxon>
    </lineage>
</organism>
<comment type="caution">
    <text evidence="1">The sequence shown here is derived from an EMBL/GenBank/DDBJ whole genome shotgun (WGS) entry which is preliminary data.</text>
</comment>
<dbReference type="PROSITE" id="PS51257">
    <property type="entry name" value="PROKAR_LIPOPROTEIN"/>
    <property type="match status" value="1"/>
</dbReference>
<gene>
    <name evidence="1" type="ORF">HMPREF0063_12313</name>
</gene>
<dbReference type="STRING" id="585531.HMPREF0063_12313"/>
<proteinExistence type="predicted"/>
<reference evidence="1" key="1">
    <citation type="submission" date="2010-08" db="EMBL/GenBank/DDBJ databases">
        <authorList>
            <person name="Muzny D."/>
            <person name="Qin X."/>
            <person name="Buhay C."/>
            <person name="Dugan-Rocha S."/>
            <person name="Ding Y."/>
            <person name="Chen G."/>
            <person name="Hawes A."/>
            <person name="Holder M."/>
            <person name="Jhangiani S."/>
            <person name="Johnson A."/>
            <person name="Khan Z."/>
            <person name="Li Z."/>
            <person name="Liu W."/>
            <person name="Liu X."/>
            <person name="Perez L."/>
            <person name="Shen H."/>
            <person name="Wang Q."/>
            <person name="Watt J."/>
            <person name="Xi L."/>
            <person name="Xin Y."/>
            <person name="Zhou J."/>
            <person name="Deng J."/>
            <person name="Jiang H."/>
            <person name="Liu Y."/>
            <person name="Qu J."/>
            <person name="Song X.-Z."/>
            <person name="Zhang L."/>
            <person name="Villasana D."/>
            <person name="Johnson A."/>
            <person name="Liu J."/>
            <person name="Liyanage D."/>
            <person name="Lorensuhewa L."/>
            <person name="Robinson T."/>
            <person name="Song A."/>
            <person name="Song B.-B."/>
            <person name="Dinh H."/>
            <person name="Thornton R."/>
            <person name="Coyle M."/>
            <person name="Francisco L."/>
            <person name="Jackson L."/>
            <person name="Javaid M."/>
            <person name="Korchina V."/>
            <person name="Kovar C."/>
            <person name="Mata R."/>
            <person name="Mathew T."/>
            <person name="Ngo R."/>
            <person name="Nguyen L."/>
            <person name="Nguyen N."/>
            <person name="Okwuonu G."/>
            <person name="Ongeri F."/>
            <person name="Pham C."/>
            <person name="Simmons D."/>
            <person name="Wilczek-Boney K."/>
            <person name="Hale W."/>
            <person name="Jakkamsetti A."/>
            <person name="Pham P."/>
            <person name="Ruth R."/>
            <person name="San Lucas F."/>
            <person name="Warren J."/>
            <person name="Zhang J."/>
            <person name="Zhao Z."/>
            <person name="Zhou C."/>
            <person name="Zhu D."/>
            <person name="Lee S."/>
            <person name="Bess C."/>
            <person name="Blankenburg K."/>
            <person name="Forbes L."/>
            <person name="Fu Q."/>
            <person name="Gubbala S."/>
            <person name="Hirani K."/>
            <person name="Jayaseelan J.C."/>
            <person name="Lara F."/>
            <person name="Munidasa M."/>
            <person name="Palculict T."/>
            <person name="Patil S."/>
            <person name="Pu L.-L."/>
            <person name="Saada N."/>
            <person name="Tang L."/>
            <person name="Weissenberger G."/>
            <person name="Zhu Y."/>
            <person name="Hemphill L."/>
            <person name="Shang Y."/>
            <person name="Youmans B."/>
            <person name="Ayvaz T."/>
            <person name="Ross M."/>
            <person name="Santibanez J."/>
            <person name="Aqrawi P."/>
            <person name="Gross S."/>
            <person name="Joshi V."/>
            <person name="Fowler G."/>
            <person name="Nazareth L."/>
            <person name="Reid J."/>
            <person name="Worley K."/>
            <person name="Petrosino J."/>
            <person name="Highlander S."/>
            <person name="Gibbs R."/>
        </authorList>
    </citation>
    <scope>NUCLEOTIDE SEQUENCE [LARGE SCALE GENOMIC DNA]</scope>
    <source>
        <strain evidence="1">DSM 15272</strain>
    </source>
</reference>
<dbReference type="AlphaFoldDB" id="E2SD01"/>
<dbReference type="EMBL" id="ACLF03000006">
    <property type="protein sequence ID" value="EFQ83104.1"/>
    <property type="molecule type" value="Genomic_DNA"/>
</dbReference>
<name>E2SD01_9ACTN</name>
<protein>
    <submittedName>
        <fullName evidence="1">Uncharacterized protein</fullName>
    </submittedName>
</protein>
<sequence length="107" mass="11208">MDPMKKTLAASLTVSVLVMTAACGGGGRPSVDELRDSMVSGDTVIPVPEQAAECFAEVLVDSDLSDETLQAIVEQDEDYEGSDEEQGKLQDLSADVVEQCAGELGAE</sequence>
<dbReference type="Proteomes" id="UP000003111">
    <property type="component" value="Unassembled WGS sequence"/>
</dbReference>
<evidence type="ECO:0000313" key="1">
    <source>
        <dbReference type="EMBL" id="EFQ83104.1"/>
    </source>
</evidence>